<proteinExistence type="predicted"/>
<dbReference type="Proteomes" id="UP000195607">
    <property type="component" value="Chromosome I"/>
</dbReference>
<protein>
    <submittedName>
        <fullName evidence="1">Uncharacterized protein</fullName>
    </submittedName>
</protein>
<gene>
    <name evidence="1" type="ORF">CSP5_0974</name>
</gene>
<dbReference type="EMBL" id="LT671858">
    <property type="protein sequence ID" value="SIM60307.1"/>
    <property type="molecule type" value="Genomic_DNA"/>
</dbReference>
<dbReference type="RefSeq" id="WP_148689750.1">
    <property type="nucleotide sequence ID" value="NZ_LT671858.1"/>
</dbReference>
<organism evidence="1 2">
    <name type="scientific">Cuniculiplasma divulgatum</name>
    <dbReference type="NCBI Taxonomy" id="1673428"/>
    <lineage>
        <taxon>Archaea</taxon>
        <taxon>Methanobacteriati</taxon>
        <taxon>Thermoplasmatota</taxon>
        <taxon>Thermoplasmata</taxon>
        <taxon>Thermoplasmatales</taxon>
        <taxon>Cuniculiplasmataceae</taxon>
        <taxon>Cuniculiplasma</taxon>
    </lineage>
</organism>
<evidence type="ECO:0000313" key="1">
    <source>
        <dbReference type="EMBL" id="SIM60307.1"/>
    </source>
</evidence>
<dbReference type="AlphaFoldDB" id="A0A1N5UIP0"/>
<accession>A0A1N5UIP0</accession>
<reference evidence="1 2" key="1">
    <citation type="submission" date="2016-04" db="EMBL/GenBank/DDBJ databases">
        <authorList>
            <person name="Evans L.H."/>
            <person name="Alamgir A."/>
            <person name="Owens N."/>
            <person name="Weber N.D."/>
            <person name="Virtaneva K."/>
            <person name="Barbian K."/>
            <person name="Babar A."/>
            <person name="Rosenke K."/>
        </authorList>
    </citation>
    <scope>NUCLEOTIDE SEQUENCE [LARGE SCALE GENOMIC DNA]</scope>
    <source>
        <strain evidence="2">S5(T) (JCM 30642 \VKM B-2941)</strain>
    </source>
</reference>
<name>A0A1N5UIP0_9ARCH</name>
<dbReference type="GeneID" id="41588241"/>
<sequence length="170" mass="19193">MSGTLNHDARSYSTNFKDCNCSVTIKKVENFVSLMNLEEVCFGKSTPHADLALIYRSKKNKVIIFEMKGVNASLKDNQLKQLINRIKGKLQPTIDLFLGKKIEEGKLGLNNLLNLGLNVEFEYVLVFKNEDIIKPFLSNLTTRILQVNIGSSTVNVPLKVILEKGEYFPK</sequence>
<evidence type="ECO:0000313" key="2">
    <source>
        <dbReference type="Proteomes" id="UP000195607"/>
    </source>
</evidence>